<evidence type="ECO:0000313" key="2">
    <source>
        <dbReference type="EMBL" id="TWW68315.1"/>
    </source>
</evidence>
<dbReference type="EMBL" id="RHFK02000011">
    <property type="protein sequence ID" value="TWW68315.1"/>
    <property type="molecule type" value="Genomic_DNA"/>
</dbReference>
<evidence type="ECO:0000256" key="1">
    <source>
        <dbReference type="SAM" id="MobiDB-lite"/>
    </source>
</evidence>
<name>A0A5C6NN14_9TELE</name>
<feature type="region of interest" description="Disordered" evidence="1">
    <location>
        <begin position="159"/>
        <end position="201"/>
    </location>
</feature>
<evidence type="ECO:0000313" key="3">
    <source>
        <dbReference type="Proteomes" id="UP000324091"/>
    </source>
</evidence>
<proteinExistence type="predicted"/>
<gene>
    <name evidence="2" type="ORF">D4764_19G0001130</name>
</gene>
<comment type="caution">
    <text evidence="2">The sequence shown here is derived from an EMBL/GenBank/DDBJ whole genome shotgun (WGS) entry which is preliminary data.</text>
</comment>
<dbReference type="Proteomes" id="UP000324091">
    <property type="component" value="Chromosome 19"/>
</dbReference>
<sequence>MDLGLLQYQGCLGPSAASVPGLLQYQGCLGPSAASVPGLLQYQGCLGPSAASVPGLLQYQGCLGPSAASVPGLLQYWGCFSPGCTFPTWPAVKECLTTADDYSLLHELCPNPGGQLKLKPALCAAVRAHLLRPPPAPPQGTGIRGWRSADIVPPKTGFPFRVVDPSGDNEQKAPGVSKHAYNQGLDMKEGRRSTSSSPVFL</sequence>
<keyword evidence="3" id="KW-1185">Reference proteome</keyword>
<dbReference type="AlphaFoldDB" id="A0A5C6NN14"/>
<organism evidence="2 3">
    <name type="scientific">Takifugu flavidus</name>
    <name type="common">sansaifugu</name>
    <dbReference type="NCBI Taxonomy" id="433684"/>
    <lineage>
        <taxon>Eukaryota</taxon>
        <taxon>Metazoa</taxon>
        <taxon>Chordata</taxon>
        <taxon>Craniata</taxon>
        <taxon>Vertebrata</taxon>
        <taxon>Euteleostomi</taxon>
        <taxon>Actinopterygii</taxon>
        <taxon>Neopterygii</taxon>
        <taxon>Teleostei</taxon>
        <taxon>Neoteleostei</taxon>
        <taxon>Acanthomorphata</taxon>
        <taxon>Eupercaria</taxon>
        <taxon>Tetraodontiformes</taxon>
        <taxon>Tetradontoidea</taxon>
        <taxon>Tetraodontidae</taxon>
        <taxon>Takifugu</taxon>
    </lineage>
</organism>
<protein>
    <submittedName>
        <fullName evidence="2">Uncharacterized protein</fullName>
    </submittedName>
</protein>
<reference evidence="2 3" key="1">
    <citation type="submission" date="2019-04" db="EMBL/GenBank/DDBJ databases">
        <title>Chromosome genome assembly for Takifugu flavidus.</title>
        <authorList>
            <person name="Xiao S."/>
        </authorList>
    </citation>
    <scope>NUCLEOTIDE SEQUENCE [LARGE SCALE GENOMIC DNA]</scope>
    <source>
        <strain evidence="2">HTHZ2018</strain>
        <tissue evidence="2">Muscle</tissue>
    </source>
</reference>
<accession>A0A5C6NN14</accession>